<evidence type="ECO:0000256" key="2">
    <source>
        <dbReference type="ARBA" id="ARBA00022487"/>
    </source>
</evidence>
<keyword evidence="2" id="KW-0719">Serine esterase</keyword>
<dbReference type="InterPro" id="IPR029058">
    <property type="entry name" value="AB_hydrolase_fold"/>
</dbReference>
<sequence length="1866" mass="209059">MVVIQIEHGKLRGKTGTDRQNRIFYSFQNIPYATPPVGKLRFKAPQPVQPWQGIKDATEEGSESVSRHLLTKKFIGSEDCLNLNVYSPELPQDGRPLKPVMFWIHGGIFMTGSNKTELFGPEFLMAEDVVLVTINYRLGILGFLSLDDPSLGVPGNAGFKDMVMALKWVQQNIAHFCGDPNNVTVFGESAGAAAAHLLMLSPMAKGLFHKVIAQSASALNSWVVGQRSAQTIAKKLGFANSDDRKILDFLQNVPAKMILRAQIQIDTDDFVENDIRFFGAVVERPSNEKAFLKDKPIDIILSGNYNHVPMIMGYNVREGMAFNDIVPARSRKSFFENMELSVPFALNIARGSKISKQIADKIRLFYFGDVQRNREQHATQYYDLVTDTSFLRDVYFSVKNHMKTATKPIYFYKMSLETELNIFKKLAGATVPGVYHGDDLGYLFKTLFTPDIAPGSVEDVIQRKFARLWTNFARCGDPTPDPNDDLLNVQWKPVAKDQVHFLNIAEELTMGVNPEAERMDFWTRIYRINSAVSKSVKMNQPTVTVKQGKLVGTVSKDIDGNNFYSFKGIPYATPPLGKLRFKAPLPPSPWTGVLQATKDGNCCYSKDLFTKKIVGSEDCLNLNVYTPRVSFLSIDDPSLGIPGNAGFKDMIMALKWVQNNIQQFSGDSNNVTVFGESAAGGAVHLLMLSPMSRGLFHKAIAQSGCALNPWSRAKRFDRKMYDVFDYNESSNENIAEYLRNLPVEKLLECQFKMGYFLDVNRMNPFGLVIEREFAEQGEVPFLTEDPVDVILSKNFMDVPLMIGFTKMEGLLVHTYRPTAYENMLKDFEANVPHLLGYKTGTNESKAVAEKIKSFYFGDEDPAQNKNQFYEMVTDNLFLYGIYSTVKKHSFNSTSPVYFYRLSLETSLKFLQVLMKDKEEGAAHGDDVAYLFKNIFNKPLLRDTLEYTSVKCIVKLWTNFAYYGNPTPDNNSTLIWEKVNKKQMKLVLLLLVLTIGHTFASSKSEKCATVSQEDCENMTSEYEKYRACMERRTKRSVDCYDEDENSCDNCDCNTCSYKSCDTCDNNNNNNCCGECCRRSSCSTYNCCHQTCRAECKSNACKTSCRRRCQDKPTVVESQSLIGGKTESHHNITTVIHLNNVINNTNLINLPISVNNTVLNNITSQGRYVGSFRGEIRDGSNENCCLTIGPRQCVPQKEFPFVRCFHIRRKACGYICSAPVVHYQRHEICDNNVNVQQPCRQQTIYVPQPQPRCAYHQNWPYVTCGNQQFQNCEGCYSHYIKRQDATRCSNFCYDDGYGAGPYYRQGPFYRPGLAHAPSCYQTGFCNAFDGYGYNMGLEGAPQPGFPFMYPPQTYPFIIEDSGNSTNNFVQWDGPNSQESVLYPNLNNPAPVLWSNVPDKMMNIQAKMKLSTQFLILLAVCYTSTSTPNLRQNFCQEDRCLTCVGKYCTTTCQGEGCKTCPLGDCCDGSSCNICRGENCCKTAECNACVNTCLKKCQESATCHYDCFQECSPGPADTNEYRMRCSVISIFILIVVCNGVLGFSRNTIAKRYVCSSSGCNTCDGKKCNSCNKDNECCSSVSCNQCVNQCTNDCSTVSCRNNCVSGCKSSCQSQSCDVQSCSQCVNKCSNDCSSNQCTNECSKSCDCTEKDTRPGEPVILDSGEPASVIVNNSNVNLVNLTTHINIDNVIHNINNISIPVYVNTTNINNIHLSDVREESNTGDPRPAPVVPYPYPYPLTQPTTTNNCCQVLHPRRCYTDEDGTGRCYIRRHNECSDRCTSPVVTIEENQNAQSGCQYIRSWPYAYCGNYVRGGSDNTVTSVTTVEEATIQENVLEAADVQTFAEEVHQIVCRVSQAFSATKPLSLAAPKLI</sequence>
<evidence type="ECO:0000313" key="7">
    <source>
        <dbReference type="Proteomes" id="UP000719412"/>
    </source>
</evidence>
<dbReference type="Gene3D" id="3.40.50.1820">
    <property type="entry name" value="alpha/beta hydrolase"/>
    <property type="match status" value="3"/>
</dbReference>
<gene>
    <name evidence="6" type="ORF">GEV33_010938</name>
</gene>
<accession>A0A8J6LA60</accession>
<organism evidence="6 7">
    <name type="scientific">Tenebrio molitor</name>
    <name type="common">Yellow mealworm beetle</name>
    <dbReference type="NCBI Taxonomy" id="7067"/>
    <lineage>
        <taxon>Eukaryota</taxon>
        <taxon>Metazoa</taxon>
        <taxon>Ecdysozoa</taxon>
        <taxon>Arthropoda</taxon>
        <taxon>Hexapoda</taxon>
        <taxon>Insecta</taxon>
        <taxon>Pterygota</taxon>
        <taxon>Neoptera</taxon>
        <taxon>Endopterygota</taxon>
        <taxon>Coleoptera</taxon>
        <taxon>Polyphaga</taxon>
        <taxon>Cucujiformia</taxon>
        <taxon>Tenebrionidae</taxon>
        <taxon>Tenebrio</taxon>
    </lineage>
</organism>
<name>A0A8J6LA60_TENMO</name>
<keyword evidence="7" id="KW-1185">Reference proteome</keyword>
<evidence type="ECO:0000256" key="3">
    <source>
        <dbReference type="ARBA" id="ARBA00022801"/>
    </source>
</evidence>
<dbReference type="Proteomes" id="UP000719412">
    <property type="component" value="Unassembled WGS sequence"/>
</dbReference>
<keyword evidence="3" id="KW-0378">Hydrolase</keyword>
<dbReference type="PANTHER" id="PTHR43142:SF1">
    <property type="entry name" value="CARBOXYLIC ESTER HYDROLASE"/>
    <property type="match status" value="1"/>
</dbReference>
<comment type="caution">
    <text evidence="6">The sequence shown here is derived from an EMBL/GenBank/DDBJ whole genome shotgun (WGS) entry which is preliminary data.</text>
</comment>
<evidence type="ECO:0000259" key="5">
    <source>
        <dbReference type="Pfam" id="PF00135"/>
    </source>
</evidence>
<dbReference type="SUPFAM" id="SSF53474">
    <property type="entry name" value="alpha/beta-Hydrolases"/>
    <property type="match status" value="2"/>
</dbReference>
<feature type="domain" description="Carboxylesterase type B" evidence="5">
    <location>
        <begin position="540"/>
        <end position="628"/>
    </location>
</feature>
<feature type="domain" description="Carboxylesterase type B" evidence="5">
    <location>
        <begin position="631"/>
        <end position="987"/>
    </location>
</feature>
<reference evidence="6" key="1">
    <citation type="journal article" date="2020" name="J Insects Food Feed">
        <title>The yellow mealworm (Tenebrio molitor) genome: a resource for the emerging insects as food and feed industry.</title>
        <authorList>
            <person name="Eriksson T."/>
            <person name="Andere A."/>
            <person name="Kelstrup H."/>
            <person name="Emery V."/>
            <person name="Picard C."/>
        </authorList>
    </citation>
    <scope>NUCLEOTIDE SEQUENCE</scope>
    <source>
        <strain evidence="6">Stoneville</strain>
        <tissue evidence="6">Whole head</tissue>
    </source>
</reference>
<comment type="similarity">
    <text evidence="1">Belongs to the type-B carboxylesterase/lipase family.</text>
</comment>
<dbReference type="Pfam" id="PF00135">
    <property type="entry name" value="COesterase"/>
    <property type="match status" value="3"/>
</dbReference>
<feature type="domain" description="Carboxylesterase type B" evidence="5">
    <location>
        <begin position="3"/>
        <end position="522"/>
    </location>
</feature>
<keyword evidence="4" id="KW-0325">Glycoprotein</keyword>
<proteinExistence type="inferred from homology"/>
<dbReference type="InterPro" id="IPR002018">
    <property type="entry name" value="CarbesteraseB"/>
</dbReference>
<evidence type="ECO:0000256" key="1">
    <source>
        <dbReference type="ARBA" id="ARBA00005964"/>
    </source>
</evidence>
<evidence type="ECO:0000313" key="6">
    <source>
        <dbReference type="EMBL" id="KAH0811853.1"/>
    </source>
</evidence>
<reference evidence="6" key="2">
    <citation type="submission" date="2021-08" db="EMBL/GenBank/DDBJ databases">
        <authorList>
            <person name="Eriksson T."/>
        </authorList>
    </citation>
    <scope>NUCLEOTIDE SEQUENCE</scope>
    <source>
        <strain evidence="6">Stoneville</strain>
        <tissue evidence="6">Whole head</tissue>
    </source>
</reference>
<evidence type="ECO:0000256" key="4">
    <source>
        <dbReference type="ARBA" id="ARBA00023180"/>
    </source>
</evidence>
<dbReference type="PANTHER" id="PTHR43142">
    <property type="entry name" value="CARBOXYLIC ESTER HYDROLASE"/>
    <property type="match status" value="1"/>
</dbReference>
<dbReference type="EMBL" id="JABDTM020026498">
    <property type="protein sequence ID" value="KAH0811853.1"/>
    <property type="molecule type" value="Genomic_DNA"/>
</dbReference>
<dbReference type="FunFam" id="3.40.50.1820:FF:000092">
    <property type="entry name" value="Carboxylic ester hydrolase"/>
    <property type="match status" value="1"/>
</dbReference>
<protein>
    <recommendedName>
        <fullName evidence="5">Carboxylesterase type B domain-containing protein</fullName>
    </recommendedName>
</protein>
<dbReference type="GO" id="GO:0052689">
    <property type="term" value="F:carboxylic ester hydrolase activity"/>
    <property type="evidence" value="ECO:0007669"/>
    <property type="project" value="UniProtKB-KW"/>
</dbReference>